<keyword evidence="1" id="KW-0472">Membrane</keyword>
<feature type="transmembrane region" description="Helical" evidence="1">
    <location>
        <begin position="170"/>
        <end position="189"/>
    </location>
</feature>
<feature type="transmembrane region" description="Helical" evidence="1">
    <location>
        <begin position="210"/>
        <end position="229"/>
    </location>
</feature>
<feature type="transmembrane region" description="Helical" evidence="1">
    <location>
        <begin position="129"/>
        <end position="150"/>
    </location>
</feature>
<name>A0ABX7REQ0_9GAMM</name>
<accession>A0ABX7REQ0</accession>
<dbReference type="EMBL" id="CP071517">
    <property type="protein sequence ID" value="QSX76180.1"/>
    <property type="molecule type" value="Genomic_DNA"/>
</dbReference>
<feature type="transmembrane region" description="Helical" evidence="1">
    <location>
        <begin position="6"/>
        <end position="25"/>
    </location>
</feature>
<feature type="transmembrane region" description="Helical" evidence="1">
    <location>
        <begin position="46"/>
        <end position="69"/>
    </location>
</feature>
<gene>
    <name evidence="2" type="ORF">HIV01_006715</name>
</gene>
<protein>
    <submittedName>
        <fullName evidence="2">Uncharacterized protein</fullName>
    </submittedName>
</protein>
<dbReference type="Proteomes" id="UP000663400">
    <property type="component" value="Chromosome"/>
</dbReference>
<sequence>MAVIVTAVAIVLLAGPLMLALTGLFRSSREAASSAPVPAWDRSLTVASTLLYTLAFNLTFFIQELFLVLPKALTPGLQPTLFHNNHKWVGQHPLASLFQGTGALATVLAALICITLLRHARGTTLRLFLVWMAYCGLFMALPQVVIGALSSGSDVGMAMDYLQMGQAAKTASALLALVAMPLAAMWLARPLLAVAQDATQIATPRSRTRFMFQVATLPVIVGTALVIPFRVPREALEVVLLPVLVAWIGVVWMQAGAWRLHWLQARGTGAGSTRWLLLAVVALLAVFQLLLRPGIEFF</sequence>
<feature type="transmembrane region" description="Helical" evidence="1">
    <location>
        <begin position="97"/>
        <end position="117"/>
    </location>
</feature>
<proteinExistence type="predicted"/>
<feature type="transmembrane region" description="Helical" evidence="1">
    <location>
        <begin position="275"/>
        <end position="295"/>
    </location>
</feature>
<keyword evidence="1" id="KW-0812">Transmembrane</keyword>
<evidence type="ECO:0000313" key="3">
    <source>
        <dbReference type="Proteomes" id="UP000663400"/>
    </source>
</evidence>
<reference evidence="2 3" key="1">
    <citation type="submission" date="2021-02" db="EMBL/GenBank/DDBJ databases">
        <title>Lysobacter arenosi sp. nov., isolated from soil of gangwondo yeongwol, south Korea.</title>
        <authorList>
            <person name="Kim K.R."/>
            <person name="Kim K.H."/>
            <person name="Jeon C.O."/>
        </authorList>
    </citation>
    <scope>NUCLEOTIDE SEQUENCE [LARGE SCALE GENOMIC DNA]</scope>
    <source>
        <strain evidence="2 3">R7</strain>
    </source>
</reference>
<evidence type="ECO:0000256" key="1">
    <source>
        <dbReference type="SAM" id="Phobius"/>
    </source>
</evidence>
<dbReference type="RefSeq" id="WP_200605636.1">
    <property type="nucleotide sequence ID" value="NZ_CP071517.1"/>
</dbReference>
<feature type="transmembrane region" description="Helical" evidence="1">
    <location>
        <begin position="235"/>
        <end position="255"/>
    </location>
</feature>
<organism evidence="2 3">
    <name type="scientific">Lysobacter arenosi</name>
    <dbReference type="NCBI Taxonomy" id="2795387"/>
    <lineage>
        <taxon>Bacteria</taxon>
        <taxon>Pseudomonadati</taxon>
        <taxon>Pseudomonadota</taxon>
        <taxon>Gammaproteobacteria</taxon>
        <taxon>Lysobacterales</taxon>
        <taxon>Lysobacteraceae</taxon>
        <taxon>Lysobacter</taxon>
    </lineage>
</organism>
<keyword evidence="3" id="KW-1185">Reference proteome</keyword>
<evidence type="ECO:0000313" key="2">
    <source>
        <dbReference type="EMBL" id="QSX76180.1"/>
    </source>
</evidence>
<keyword evidence="1" id="KW-1133">Transmembrane helix</keyword>